<gene>
    <name evidence="1" type="ORF">F9K24_02500</name>
</gene>
<sequence>MNKNKPSNSLKARIDRLSFLAFALCVAISISCQREQELPEMKPPAAKVGEFSKEAAKQIEGLYGHWEHYEGRETIADRSLYFTEEKGRYIVGFEAGPNGFEETIREFRCDDELCSITYEFRNPVLKESQFTFTIRKVSDREIQVVTRPEMLDFVMQSGDRFRLSLRQ</sequence>
<reference evidence="1 2" key="1">
    <citation type="submission" date="2019-10" db="EMBL/GenBank/DDBJ databases">
        <title>Extracellular Electron Transfer in a Candidatus Methanoperedens spp. Enrichment Culture.</title>
        <authorList>
            <person name="Berger S."/>
            <person name="Rangel Shaw D."/>
            <person name="Berben T."/>
            <person name="In 'T Zandt M."/>
            <person name="Frank J."/>
            <person name="Reimann J."/>
            <person name="Jetten M.S.M."/>
            <person name="Welte C.U."/>
        </authorList>
    </citation>
    <scope>NUCLEOTIDE SEQUENCE [LARGE SCALE GENOMIC DNA]</scope>
    <source>
        <strain evidence="1">SB12</strain>
    </source>
</reference>
<name>A0A833H487_9LEPT</name>
<protein>
    <submittedName>
        <fullName evidence="1">Uncharacterized protein</fullName>
    </submittedName>
</protein>
<evidence type="ECO:0000313" key="2">
    <source>
        <dbReference type="Proteomes" id="UP000460298"/>
    </source>
</evidence>
<dbReference type="EMBL" id="WBUI01000002">
    <property type="protein sequence ID" value="KAB2934668.1"/>
    <property type="molecule type" value="Genomic_DNA"/>
</dbReference>
<dbReference type="PROSITE" id="PS51257">
    <property type="entry name" value="PROKAR_LIPOPROTEIN"/>
    <property type="match status" value="1"/>
</dbReference>
<accession>A0A833H487</accession>
<dbReference type="AlphaFoldDB" id="A0A833H487"/>
<dbReference type="Proteomes" id="UP000460298">
    <property type="component" value="Unassembled WGS sequence"/>
</dbReference>
<proteinExistence type="predicted"/>
<comment type="caution">
    <text evidence="1">The sequence shown here is derived from an EMBL/GenBank/DDBJ whole genome shotgun (WGS) entry which is preliminary data.</text>
</comment>
<organism evidence="1 2">
    <name type="scientific">Leptonema illini</name>
    <dbReference type="NCBI Taxonomy" id="183"/>
    <lineage>
        <taxon>Bacteria</taxon>
        <taxon>Pseudomonadati</taxon>
        <taxon>Spirochaetota</taxon>
        <taxon>Spirochaetia</taxon>
        <taxon>Leptospirales</taxon>
        <taxon>Leptospiraceae</taxon>
        <taxon>Leptonema</taxon>
    </lineage>
</organism>
<evidence type="ECO:0000313" key="1">
    <source>
        <dbReference type="EMBL" id="KAB2934668.1"/>
    </source>
</evidence>